<gene>
    <name evidence="2" type="ORF">C5469_07125</name>
</gene>
<dbReference type="SUPFAM" id="SSF88874">
    <property type="entry name" value="Receptor-binding domain of short tail fibre protein gp12"/>
    <property type="match status" value="1"/>
</dbReference>
<accession>A0A7X5QCQ4</accession>
<comment type="caution">
    <text evidence="2">The sequence shown here is derived from an EMBL/GenBank/DDBJ whole genome shotgun (WGS) entry which is preliminary data.</text>
</comment>
<evidence type="ECO:0000313" key="2">
    <source>
        <dbReference type="EMBL" id="NHB91928.1"/>
    </source>
</evidence>
<reference evidence="2 3" key="1">
    <citation type="submission" date="2018-02" db="EMBL/GenBank/DDBJ databases">
        <authorList>
            <person name="Machado R.A."/>
        </authorList>
    </citation>
    <scope>NUCLEOTIDE SEQUENCE [LARGE SCALE GENOMIC DNA]</scope>
    <source>
        <strain evidence="2 3">DSM 19724</strain>
    </source>
</reference>
<dbReference type="EMBL" id="PUJW01000006">
    <property type="protein sequence ID" value="NHB91928.1"/>
    <property type="molecule type" value="Genomic_DNA"/>
</dbReference>
<protein>
    <submittedName>
        <fullName evidence="2">Sulfurtransferase</fullName>
    </submittedName>
</protein>
<evidence type="ECO:0000313" key="3">
    <source>
        <dbReference type="Proteomes" id="UP000591844"/>
    </source>
</evidence>
<dbReference type="InterPro" id="IPR037053">
    <property type="entry name" value="Phage_tail_collar_dom_sf"/>
</dbReference>
<feature type="domain" description="Phage tail collar" evidence="1">
    <location>
        <begin position="207"/>
        <end position="254"/>
    </location>
</feature>
<dbReference type="AlphaFoldDB" id="A0A7X5QCQ4"/>
<proteinExistence type="predicted"/>
<dbReference type="Gene3D" id="3.90.1340.10">
    <property type="entry name" value="Phage tail collar domain"/>
    <property type="match status" value="1"/>
</dbReference>
<dbReference type="GO" id="GO:0016740">
    <property type="term" value="F:transferase activity"/>
    <property type="evidence" value="ECO:0007669"/>
    <property type="project" value="UniProtKB-KW"/>
</dbReference>
<organism evidence="2 3">
    <name type="scientific">Photorhabdus cinerea</name>
    <dbReference type="NCBI Taxonomy" id="471575"/>
    <lineage>
        <taxon>Bacteria</taxon>
        <taxon>Pseudomonadati</taxon>
        <taxon>Pseudomonadota</taxon>
        <taxon>Gammaproteobacteria</taxon>
        <taxon>Enterobacterales</taxon>
        <taxon>Morganellaceae</taxon>
        <taxon>Photorhabdus</taxon>
    </lineage>
</organism>
<dbReference type="RefSeq" id="WP_166304301.1">
    <property type="nucleotide sequence ID" value="NZ_CAWPIB010000006.1"/>
</dbReference>
<dbReference type="PANTHER" id="PTHR35191:SF1">
    <property type="entry name" value="PROPHAGE SIDE TAIL FIBER PROTEIN HOMOLOG STFQ-RELATED"/>
    <property type="match status" value="1"/>
</dbReference>
<dbReference type="InterPro" id="IPR011083">
    <property type="entry name" value="Phage_tail_collar_dom"/>
</dbReference>
<dbReference type="InterPro" id="IPR051934">
    <property type="entry name" value="Phage_Tail_Fiber_Structural"/>
</dbReference>
<dbReference type="Pfam" id="PF07484">
    <property type="entry name" value="Collar"/>
    <property type="match status" value="1"/>
</dbReference>
<name>A0A7X5QCQ4_9GAMM</name>
<sequence>MKNLGLIETVNLAKNALPKDSTESLISGNHNIKTGGNYSSLSLTKSDGRYVFIETTSHEADSFCAIGYRESDSSNINVVQLPRKNGYVAIANEHYSKSESDSRFIQLNTDTKTSGYILAKTANYYDDPNSRHLGRSGFLRPNGIDNLGALAIHIAHPGVDSSQHARGLSFGYGGYSEAFSISTYAFDESGNFRGKRKILTEDDILVGIPLPWSKSTAPAGYLICSGQQFDKSIYPKLGEAYPSGTLPDLRGEFIRGWDNGRSIDSGREILSHQNSTKLPNLYTHAESENMGLLVSPPINRFSSNYPSEIMASDFEEAEFGSGQYFSTPLNPTGVVSLSTFRVRPRNIAFNYIVRAA</sequence>
<keyword evidence="2" id="KW-0808">Transferase</keyword>
<evidence type="ECO:0000259" key="1">
    <source>
        <dbReference type="Pfam" id="PF07484"/>
    </source>
</evidence>
<dbReference type="Proteomes" id="UP000591844">
    <property type="component" value="Unassembled WGS sequence"/>
</dbReference>
<dbReference type="PANTHER" id="PTHR35191">
    <property type="entry name" value="PROPHAGE SIDE TAIL FIBER PROTEIN HOMOLOG STFQ-RELATED"/>
    <property type="match status" value="1"/>
</dbReference>
<keyword evidence="3" id="KW-1185">Reference proteome</keyword>